<evidence type="ECO:0000313" key="3">
    <source>
        <dbReference type="EMBL" id="TRL35746.1"/>
    </source>
</evidence>
<reference evidence="2 4" key="1">
    <citation type="journal article" date="2018" name="Appl. Microbiol. Biotechnol.">
        <title>Co-cultivation of the strictly anaerobic methanogen Methanosarcina barkeri with aerobic methanotrophs in an oxygen-limited membrane bioreactor.</title>
        <authorList>
            <person name="In 't Zandt M.H."/>
            <person name="van den Bosch T.J.M."/>
            <person name="Rijkers R."/>
            <person name="van Kessel M.A.H.J."/>
            <person name="Jetten M.S.M."/>
            <person name="Welte C.U."/>
        </authorList>
    </citation>
    <scope>NUCLEOTIDE SEQUENCE [LARGE SCALE GENOMIC DNA]</scope>
    <source>
        <strain evidence="2 4">DSM 17706</strain>
    </source>
</reference>
<dbReference type="EMBL" id="PUIV01000025">
    <property type="protein sequence ID" value="PWB93218.1"/>
    <property type="molecule type" value="Genomic_DNA"/>
</dbReference>
<proteinExistence type="predicted"/>
<evidence type="ECO:0000256" key="1">
    <source>
        <dbReference type="SAM" id="Phobius"/>
    </source>
</evidence>
<dbReference type="RefSeq" id="WP_108917904.1">
    <property type="nucleotide sequence ID" value="NZ_BGJY01000007.1"/>
</dbReference>
<dbReference type="OrthoDB" id="886692at2"/>
<dbReference type="Proteomes" id="UP000316781">
    <property type="component" value="Unassembled WGS sequence"/>
</dbReference>
<keyword evidence="1" id="KW-0812">Transmembrane</keyword>
<keyword evidence="4" id="KW-1185">Reference proteome</keyword>
<keyword evidence="1" id="KW-0472">Membrane</keyword>
<organism evidence="2 4">
    <name type="scientific">Methylosinus sporium</name>
    <dbReference type="NCBI Taxonomy" id="428"/>
    <lineage>
        <taxon>Bacteria</taxon>
        <taxon>Pseudomonadati</taxon>
        <taxon>Pseudomonadota</taxon>
        <taxon>Alphaproteobacteria</taxon>
        <taxon>Hyphomicrobiales</taxon>
        <taxon>Methylocystaceae</taxon>
        <taxon>Methylosinus</taxon>
    </lineage>
</organism>
<reference evidence="2" key="2">
    <citation type="submission" date="2018-02" db="EMBL/GenBank/DDBJ databases">
        <authorList>
            <person name="Cohen D.B."/>
            <person name="Kent A.D."/>
        </authorList>
    </citation>
    <scope>NUCLEOTIDE SEQUENCE</scope>
    <source>
        <strain evidence="2">DSM 17706</strain>
    </source>
</reference>
<comment type="caution">
    <text evidence="2">The sequence shown here is derived from an EMBL/GenBank/DDBJ whole genome shotgun (WGS) entry which is preliminary data.</text>
</comment>
<dbReference type="AlphaFoldDB" id="A0A2U1SNN2"/>
<accession>A0A2U1SNN2</accession>
<protein>
    <submittedName>
        <fullName evidence="2">Uncharacterized protein</fullName>
    </submittedName>
</protein>
<reference evidence="3 5" key="3">
    <citation type="submission" date="2019-07" db="EMBL/GenBank/DDBJ databases">
        <title>Ln-dependent methylotrophs.</title>
        <authorList>
            <person name="Tani A."/>
        </authorList>
    </citation>
    <scope>NUCLEOTIDE SEQUENCE [LARGE SCALE GENOMIC DNA]</scope>
    <source>
        <strain evidence="3 5">SM89A</strain>
    </source>
</reference>
<evidence type="ECO:0000313" key="5">
    <source>
        <dbReference type="Proteomes" id="UP000316781"/>
    </source>
</evidence>
<evidence type="ECO:0000313" key="2">
    <source>
        <dbReference type="EMBL" id="PWB93218.1"/>
    </source>
</evidence>
<name>A0A2U1SNN2_METSR</name>
<sequence>MSQNRQPHILNAASSLLGICFVLITGLKISGASGGTLLDEVAMVSAVGFVGACLFSFASMLQLPAPINYELIADLLFVLSMLCLFAAVLMFGRSLL</sequence>
<feature type="transmembrane region" description="Helical" evidence="1">
    <location>
        <begin position="9"/>
        <end position="29"/>
    </location>
</feature>
<dbReference type="EMBL" id="VJMF01000027">
    <property type="protein sequence ID" value="TRL35746.1"/>
    <property type="molecule type" value="Genomic_DNA"/>
</dbReference>
<dbReference type="Proteomes" id="UP000245137">
    <property type="component" value="Unassembled WGS sequence"/>
</dbReference>
<feature type="transmembrane region" description="Helical" evidence="1">
    <location>
        <begin position="41"/>
        <end position="59"/>
    </location>
</feature>
<keyword evidence="1" id="KW-1133">Transmembrane helix</keyword>
<gene>
    <name evidence="2" type="ORF">C5689_14070</name>
    <name evidence="3" type="ORF">FM996_06770</name>
</gene>
<feature type="transmembrane region" description="Helical" evidence="1">
    <location>
        <begin position="71"/>
        <end position="91"/>
    </location>
</feature>
<evidence type="ECO:0000313" key="4">
    <source>
        <dbReference type="Proteomes" id="UP000245137"/>
    </source>
</evidence>